<dbReference type="AlphaFoldDB" id="A0A8B8RYK7"/>
<feature type="coiled-coil region" evidence="9">
    <location>
        <begin position="107"/>
        <end position="141"/>
    </location>
</feature>
<dbReference type="Proteomes" id="UP000694856">
    <property type="component" value="Chromosome 24"/>
</dbReference>
<evidence type="ECO:0000256" key="9">
    <source>
        <dbReference type="SAM" id="Coils"/>
    </source>
</evidence>
<keyword evidence="5 9" id="KW-0175">Coiled coil</keyword>
<keyword evidence="4" id="KW-0732">Signal</keyword>
<evidence type="ECO:0000256" key="5">
    <source>
        <dbReference type="ARBA" id="ARBA00023054"/>
    </source>
</evidence>
<dbReference type="CTD" id="27098"/>
<dbReference type="GO" id="GO:0005615">
    <property type="term" value="C:extracellular space"/>
    <property type="evidence" value="ECO:0007669"/>
    <property type="project" value="TreeGrafter"/>
</dbReference>
<dbReference type="PANTHER" id="PTHR10970">
    <property type="entry name" value="CLUSTERIN"/>
    <property type="match status" value="1"/>
</dbReference>
<evidence type="ECO:0000256" key="2">
    <source>
        <dbReference type="ARBA" id="ARBA00010069"/>
    </source>
</evidence>
<evidence type="ECO:0000256" key="7">
    <source>
        <dbReference type="ARBA" id="ARBA00023180"/>
    </source>
</evidence>
<evidence type="ECO:0000313" key="13">
    <source>
        <dbReference type="Proteomes" id="UP000694856"/>
    </source>
</evidence>
<dbReference type="InterPro" id="IPR016015">
    <property type="entry name" value="Clusterin_C"/>
</dbReference>
<dbReference type="GO" id="GO:0005634">
    <property type="term" value="C:nucleus"/>
    <property type="evidence" value="ECO:0007669"/>
    <property type="project" value="TreeGrafter"/>
</dbReference>
<evidence type="ECO:0000256" key="4">
    <source>
        <dbReference type="ARBA" id="ARBA00022729"/>
    </source>
</evidence>
<dbReference type="RefSeq" id="XP_032323028.1">
    <property type="nucleotide sequence ID" value="XM_032467137.1"/>
</dbReference>
<comment type="similarity">
    <text evidence="2 8">Belongs to the clusterin family.</text>
</comment>
<evidence type="ECO:0000256" key="8">
    <source>
        <dbReference type="RuleBase" id="RU000629"/>
    </source>
</evidence>
<evidence type="ECO:0000256" key="3">
    <source>
        <dbReference type="ARBA" id="ARBA00022525"/>
    </source>
</evidence>
<evidence type="ECO:0000256" key="6">
    <source>
        <dbReference type="ARBA" id="ARBA00023157"/>
    </source>
</evidence>
<keyword evidence="6" id="KW-1015">Disulfide bond</keyword>
<sequence>MAERSSCTPCSPPPVLAQSSAVGILKFFIFERSNSRNMKPPLLVFIVYLLWLKGCHCAPTWKDRSATRENLKGFSEAGEIDVDEEVKKALIGMKQMRILMERRGEEHSNLMRTLKKCREEKQEALKLMNEVQEHLEEEERLCQVSLTDSWDECKSCLESNCMRFYTTCQNSWSSMKNTIEQFLWKIYQFLFPFNEDNEKDLPVSEQFIEEDAQLIQIENVFSQLTVDVRFLYNRSFHVFKQMQQDFDQAFQSYFMSDTDLIEPYFFPALAKEPTRKAHVGPHWDIPSFFQRFCNFSLSVYRSVSATVTEMLNAIEDLSKQDKDSDHGRQSSKMLPVRGRGLCGEPNQNSSECLQFHTRCQKCQDYLWEDCPDVPELHTKVDEALELVNVSNQQYNQVLQMTQHHLEDTAYLMEKMRQQFGWVTELANLTPAPGNIFNSTKEVPGVHEGNFSKQDETVIDLSILPSPNFTLTIPLEENAESSNFISYMLAKAVQHFKEHFKSW</sequence>
<evidence type="ECO:0000256" key="1">
    <source>
        <dbReference type="ARBA" id="ARBA00004613"/>
    </source>
</evidence>
<dbReference type="GeneID" id="102509971"/>
<evidence type="ECO:0000259" key="11">
    <source>
        <dbReference type="SMART" id="SM00030"/>
    </source>
</evidence>
<evidence type="ECO:0000256" key="10">
    <source>
        <dbReference type="SAM" id="MobiDB-lite"/>
    </source>
</evidence>
<dbReference type="SMART" id="SM00030">
    <property type="entry name" value="CLb"/>
    <property type="match status" value="1"/>
</dbReference>
<organism evidence="13 14">
    <name type="scientific">Camelus ferus</name>
    <name type="common">Wild bactrian camel</name>
    <name type="synonym">Camelus bactrianus ferus</name>
    <dbReference type="NCBI Taxonomy" id="419612"/>
    <lineage>
        <taxon>Eukaryota</taxon>
        <taxon>Metazoa</taxon>
        <taxon>Chordata</taxon>
        <taxon>Craniata</taxon>
        <taxon>Vertebrata</taxon>
        <taxon>Euteleostomi</taxon>
        <taxon>Mammalia</taxon>
        <taxon>Eutheria</taxon>
        <taxon>Laurasiatheria</taxon>
        <taxon>Artiodactyla</taxon>
        <taxon>Tylopoda</taxon>
        <taxon>Camelidae</taxon>
        <taxon>Camelus</taxon>
    </lineage>
</organism>
<keyword evidence="7" id="KW-0325">Glycoprotein</keyword>
<keyword evidence="13" id="KW-1185">Reference proteome</keyword>
<dbReference type="SMART" id="SM00035">
    <property type="entry name" value="CLa"/>
    <property type="match status" value="1"/>
</dbReference>
<feature type="domain" description="Clusterin C-terminal" evidence="12">
    <location>
        <begin position="275"/>
        <end position="496"/>
    </location>
</feature>
<dbReference type="Pfam" id="PF01093">
    <property type="entry name" value="Clusterin"/>
    <property type="match status" value="1"/>
</dbReference>
<dbReference type="GO" id="GO:0051787">
    <property type="term" value="F:misfolded protein binding"/>
    <property type="evidence" value="ECO:0007669"/>
    <property type="project" value="TreeGrafter"/>
</dbReference>
<evidence type="ECO:0000259" key="12">
    <source>
        <dbReference type="SMART" id="SM00035"/>
    </source>
</evidence>
<name>A0A8B8RYK7_CAMFR</name>
<dbReference type="InterPro" id="IPR016014">
    <property type="entry name" value="Clusterin_N"/>
</dbReference>
<comment type="subcellular location">
    <subcellularLocation>
        <location evidence="1">Secreted</location>
    </subcellularLocation>
</comment>
<feature type="domain" description="Clusterin N-terminal" evidence="11">
    <location>
        <begin position="63"/>
        <end position="274"/>
    </location>
</feature>
<proteinExistence type="inferred from homology"/>
<accession>A0A8B8RYK7</accession>
<reference evidence="14" key="1">
    <citation type="submission" date="2025-08" db="UniProtKB">
        <authorList>
            <consortium name="RefSeq"/>
        </authorList>
    </citation>
    <scope>IDENTIFICATION</scope>
    <source>
        <tissue evidence="14">Ear skin</tissue>
    </source>
</reference>
<protein>
    <recommendedName>
        <fullName evidence="8">Clusterin</fullName>
    </recommendedName>
</protein>
<keyword evidence="3" id="KW-0964">Secreted</keyword>
<dbReference type="InterPro" id="IPR000753">
    <property type="entry name" value="Clusterin-like"/>
</dbReference>
<evidence type="ECO:0000313" key="14">
    <source>
        <dbReference type="RefSeq" id="XP_032323028.1"/>
    </source>
</evidence>
<dbReference type="PANTHER" id="PTHR10970:SF2">
    <property type="entry name" value="CLUSTERIN-LIKE PROTEIN 1"/>
    <property type="match status" value="1"/>
</dbReference>
<feature type="compositionally biased region" description="Basic and acidic residues" evidence="10">
    <location>
        <begin position="318"/>
        <end position="328"/>
    </location>
</feature>
<feature type="region of interest" description="Disordered" evidence="10">
    <location>
        <begin position="318"/>
        <end position="338"/>
    </location>
</feature>
<gene>
    <name evidence="14" type="primary">CLUL1</name>
</gene>